<dbReference type="InterPro" id="IPR052968">
    <property type="entry name" value="Nucleotide_metab_enz"/>
</dbReference>
<proteinExistence type="predicted"/>
<dbReference type="PANTHER" id="PTHR42146">
    <property type="entry name" value="3',5'-CYCLIC-NUCLEOTIDE PHOSPHODIESTERASE"/>
    <property type="match status" value="1"/>
</dbReference>
<evidence type="ECO:0000313" key="2">
    <source>
        <dbReference type="EMBL" id="OGN32900.1"/>
    </source>
</evidence>
<feature type="domain" description="DHHA1" evidence="1">
    <location>
        <begin position="219"/>
        <end position="277"/>
    </location>
</feature>
<gene>
    <name evidence="2" type="ORF">A3I39_00540</name>
</gene>
<evidence type="ECO:0000313" key="3">
    <source>
        <dbReference type="Proteomes" id="UP000178155"/>
    </source>
</evidence>
<dbReference type="AlphaFoldDB" id="A0A1F8H6P8"/>
<dbReference type="Gene3D" id="3.10.310.30">
    <property type="match status" value="1"/>
</dbReference>
<name>A0A1F8H6P8_9BACT</name>
<dbReference type="PANTHER" id="PTHR42146:SF1">
    <property type="entry name" value="OLIGORIBONUCLEASE NRNB"/>
    <property type="match status" value="1"/>
</dbReference>
<dbReference type="Proteomes" id="UP000178155">
    <property type="component" value="Unassembled WGS sequence"/>
</dbReference>
<reference evidence="2 3" key="1">
    <citation type="journal article" date="2016" name="Nat. Commun.">
        <title>Thousands of microbial genomes shed light on interconnected biogeochemical processes in an aquifer system.</title>
        <authorList>
            <person name="Anantharaman K."/>
            <person name="Brown C.T."/>
            <person name="Hug L.A."/>
            <person name="Sharon I."/>
            <person name="Castelle C.J."/>
            <person name="Probst A.J."/>
            <person name="Thomas B.C."/>
            <person name="Singh A."/>
            <person name="Wilkins M.J."/>
            <person name="Karaoz U."/>
            <person name="Brodie E.L."/>
            <person name="Williams K.H."/>
            <person name="Hubbard S.S."/>
            <person name="Banfield J.F."/>
        </authorList>
    </citation>
    <scope>NUCLEOTIDE SEQUENCE [LARGE SCALE GENOMIC DNA]</scope>
</reference>
<dbReference type="GO" id="GO:0003676">
    <property type="term" value="F:nucleic acid binding"/>
    <property type="evidence" value="ECO:0007669"/>
    <property type="project" value="InterPro"/>
</dbReference>
<sequence length="291" mass="33521">METTLGQAKLEKKILVFYHGGCWDGFTAAWVAHKKFGDEAEYIAADFNQVPDVKGKDIYMVDISVSDHPEDIKKLLESNRVVLIDHHVTRQNLIPLFKESHFALDRSGAMLTWEYFYPGQQPPMLIEYVQDEDLWNWKVPFSNNIMTAVRLNELTFQNWDRIAMDLEDEEKKNQYIEKGKLLNDYFNSLCDSLIEDMTILVDFEGHKIYAINVPHMFASVIGHMLAKKSGTFAIMWRLEPDGVHASMRSVEDFDVSVIAKKYGGGGHKNAASFKFQDFSQVPWKVIKETNN</sequence>
<dbReference type="SUPFAM" id="SSF64182">
    <property type="entry name" value="DHH phosphoesterases"/>
    <property type="match status" value="1"/>
</dbReference>
<protein>
    <recommendedName>
        <fullName evidence="1">DHHA1 domain-containing protein</fullName>
    </recommendedName>
</protein>
<evidence type="ECO:0000259" key="1">
    <source>
        <dbReference type="Pfam" id="PF02272"/>
    </source>
</evidence>
<dbReference type="EMBL" id="MGKW01000045">
    <property type="protein sequence ID" value="OGN32900.1"/>
    <property type="molecule type" value="Genomic_DNA"/>
</dbReference>
<comment type="caution">
    <text evidence="2">The sequence shown here is derived from an EMBL/GenBank/DDBJ whole genome shotgun (WGS) entry which is preliminary data.</text>
</comment>
<dbReference type="InterPro" id="IPR003156">
    <property type="entry name" value="DHHA1_dom"/>
</dbReference>
<organism evidence="2 3">
    <name type="scientific">Candidatus Yanofskybacteria bacterium RIFCSPLOWO2_02_FULL_47_9b</name>
    <dbReference type="NCBI Taxonomy" id="1802708"/>
    <lineage>
        <taxon>Bacteria</taxon>
        <taxon>Candidatus Yanofskyibacteriota</taxon>
    </lineage>
</organism>
<accession>A0A1F8H6P8</accession>
<dbReference type="Pfam" id="PF02272">
    <property type="entry name" value="DHHA1"/>
    <property type="match status" value="1"/>
</dbReference>
<dbReference type="InterPro" id="IPR038763">
    <property type="entry name" value="DHH_sf"/>
</dbReference>